<protein>
    <recommendedName>
        <fullName evidence="1">NUMOD4 domain-containing protein</fullName>
    </recommendedName>
</protein>
<evidence type="ECO:0000313" key="3">
    <source>
        <dbReference type="Proteomes" id="UP000662618"/>
    </source>
</evidence>
<dbReference type="InterPro" id="IPR010902">
    <property type="entry name" value="NUMOD4"/>
</dbReference>
<comment type="caution">
    <text evidence="2">The sequence shown here is derived from an EMBL/GenBank/DDBJ whole genome shotgun (WGS) entry which is preliminary data.</text>
</comment>
<dbReference type="RefSeq" id="WP_162088008.1">
    <property type="nucleotide sequence ID" value="NZ_CAJIMS010000001.1"/>
</dbReference>
<dbReference type="EMBL" id="CAJIMS010000001">
    <property type="protein sequence ID" value="CAD7807179.1"/>
    <property type="molecule type" value="Genomic_DNA"/>
</dbReference>
<feature type="domain" description="NUMOD4" evidence="1">
    <location>
        <begin position="267"/>
        <end position="316"/>
    </location>
</feature>
<dbReference type="AlphaFoldDB" id="A0A9N8QUJ0"/>
<accession>A0A9N8QUJ0</accession>
<dbReference type="Gene3D" id="1.10.10.10">
    <property type="entry name" value="Winged helix-like DNA-binding domain superfamily/Winged helix DNA-binding domain"/>
    <property type="match status" value="1"/>
</dbReference>
<dbReference type="Proteomes" id="UP000662618">
    <property type="component" value="Unassembled WGS sequence"/>
</dbReference>
<gene>
    <name evidence="2" type="ORF">CHRY9390_01622</name>
</gene>
<evidence type="ECO:0000259" key="1">
    <source>
        <dbReference type="Pfam" id="PF07463"/>
    </source>
</evidence>
<reference evidence="2" key="1">
    <citation type="submission" date="2020-12" db="EMBL/GenBank/DDBJ databases">
        <authorList>
            <person name="Rodrigo-Torres L."/>
            <person name="Arahal R. D."/>
            <person name="Lucena T."/>
        </authorList>
    </citation>
    <scope>NUCLEOTIDE SEQUENCE</scope>
    <source>
        <strain evidence="2">CECT 9390</strain>
    </source>
</reference>
<keyword evidence="3" id="KW-1185">Reference proteome</keyword>
<name>A0A9N8QUJ0_9FLAO</name>
<sequence length="549" mass="64135">MKLPAGLEDRYLKEILFNDSLHDLPDEAWKLIEGFENYAISTHGRVKSLERWVASSRGGEQKISEKIMKLQTFRYFNKHLKAHFYNIKCNLSYEGKVYGKSVARLVYNHFVEKFDMDDQSLRVSFKDDNRFHVHFNNLELMTRHEIRSKALNSGRGKKGNYRQSVSQYTVEGDFVASYKDIYEASKTLGIAATSILPVINKKKTTAGKFRWFAKGYTPTKEDFIPEGNDEPENILNTSLWINLGKPSIDKKNPPACMNLSLKDLPGEIWKPIPGLEQYFTISNKGRIKRLNTWTQNKNKTFWKEHIISLFVLHSDNKVYYLYTKLSCKGIGYPIKVNRMLYYCFIENFDLNNKKLVVVNENLPHWDIDLSKLRLQSVTDILSERNKKYASMVRTVRNSKKTFNDLLWKKLGKPPIDKENPPAVLDLLLRDLPEELWKQLPGFSGKYVISNKGRVKRLSGWGAGNHYYEEEQIISLNVKNSTSSFLFFKLHPKEDINPKILSRMLYYCFVEEFDLNSRILKVVNRNDRLWETDLSKLSLCSMADFFKNKK</sequence>
<feature type="domain" description="NUMOD4" evidence="1">
    <location>
        <begin position="434"/>
        <end position="459"/>
    </location>
</feature>
<evidence type="ECO:0000313" key="2">
    <source>
        <dbReference type="EMBL" id="CAD7807179.1"/>
    </source>
</evidence>
<feature type="domain" description="NUMOD4" evidence="1">
    <location>
        <begin position="27"/>
        <end position="74"/>
    </location>
</feature>
<dbReference type="SUPFAM" id="SSF54060">
    <property type="entry name" value="His-Me finger endonucleases"/>
    <property type="match status" value="1"/>
</dbReference>
<dbReference type="InterPro" id="IPR044925">
    <property type="entry name" value="His-Me_finger_sf"/>
</dbReference>
<dbReference type="Pfam" id="PF07463">
    <property type="entry name" value="NUMOD4"/>
    <property type="match status" value="3"/>
</dbReference>
<dbReference type="InterPro" id="IPR036388">
    <property type="entry name" value="WH-like_DNA-bd_sf"/>
</dbReference>
<dbReference type="GO" id="GO:0016788">
    <property type="term" value="F:hydrolase activity, acting on ester bonds"/>
    <property type="evidence" value="ECO:0007669"/>
    <property type="project" value="InterPro"/>
</dbReference>
<dbReference type="Gene3D" id="3.90.75.20">
    <property type="match status" value="3"/>
</dbReference>
<proteinExistence type="predicted"/>
<organism evidence="2 3">
    <name type="scientific">Chryseobacterium aquaeductus</name>
    <dbReference type="NCBI Taxonomy" id="2675056"/>
    <lineage>
        <taxon>Bacteria</taxon>
        <taxon>Pseudomonadati</taxon>
        <taxon>Bacteroidota</taxon>
        <taxon>Flavobacteriia</taxon>
        <taxon>Flavobacteriales</taxon>
        <taxon>Weeksellaceae</taxon>
        <taxon>Chryseobacterium group</taxon>
        <taxon>Chryseobacterium</taxon>
    </lineage>
</organism>